<dbReference type="AlphaFoldDB" id="A0A497EK54"/>
<dbReference type="InterPro" id="IPR010985">
    <property type="entry name" value="Ribbon_hlx_hlx"/>
</dbReference>
<dbReference type="GO" id="GO:0006355">
    <property type="term" value="P:regulation of DNA-templated transcription"/>
    <property type="evidence" value="ECO:0007669"/>
    <property type="project" value="InterPro"/>
</dbReference>
<protein>
    <submittedName>
        <fullName evidence="1">Uncharacterized protein</fullName>
    </submittedName>
</protein>
<dbReference type="InterPro" id="IPR053842">
    <property type="entry name" value="NikA-like"/>
</dbReference>
<dbReference type="Gene3D" id="1.20.5.780">
    <property type="entry name" value="Single helix bin"/>
    <property type="match status" value="1"/>
</dbReference>
<accession>A0A497EK54</accession>
<dbReference type="Proteomes" id="UP000278475">
    <property type="component" value="Unassembled WGS sequence"/>
</dbReference>
<evidence type="ECO:0000313" key="1">
    <source>
        <dbReference type="EMBL" id="RLE46837.1"/>
    </source>
</evidence>
<dbReference type="EMBL" id="QMQV01000163">
    <property type="protein sequence ID" value="RLE46837.1"/>
    <property type="molecule type" value="Genomic_DNA"/>
</dbReference>
<evidence type="ECO:0000313" key="2">
    <source>
        <dbReference type="Proteomes" id="UP000278475"/>
    </source>
</evidence>
<comment type="caution">
    <text evidence="1">The sequence shown here is derived from an EMBL/GenBank/DDBJ whole genome shotgun (WGS) entry which is preliminary data.</text>
</comment>
<organism evidence="1 2">
    <name type="scientific">Thermoproteota archaeon</name>
    <dbReference type="NCBI Taxonomy" id="2056631"/>
    <lineage>
        <taxon>Archaea</taxon>
        <taxon>Thermoproteota</taxon>
    </lineage>
</organism>
<sequence length="135" mass="15839">MSVEVSKDACMKVSFQYDPRIMDIFKGLPPVFKIERRNDEVTVYCPLGYEIRRDFHGFKVREFKEIFRKLNVENGRKLWRSDHIILEPKKTAYLPIRISPSELELLKKAAERAGETLSDYVRAAAMTRMVRELGL</sequence>
<dbReference type="Pfam" id="PF21983">
    <property type="entry name" value="NikA-like"/>
    <property type="match status" value="1"/>
</dbReference>
<dbReference type="SUPFAM" id="SSF47598">
    <property type="entry name" value="Ribbon-helix-helix"/>
    <property type="match status" value="1"/>
</dbReference>
<gene>
    <name evidence="1" type="ORF">DRJ31_09585</name>
</gene>
<reference evidence="1 2" key="1">
    <citation type="submission" date="2018-06" db="EMBL/GenBank/DDBJ databases">
        <title>Extensive metabolic versatility and redundancy in microbially diverse, dynamic hydrothermal sediments.</title>
        <authorList>
            <person name="Dombrowski N."/>
            <person name="Teske A."/>
            <person name="Baker B.J."/>
        </authorList>
    </citation>
    <scope>NUCLEOTIDE SEQUENCE [LARGE SCALE GENOMIC DNA]</scope>
    <source>
        <strain evidence="1">B66_G16</strain>
    </source>
</reference>
<name>A0A497EK54_9CREN</name>
<proteinExistence type="predicted"/>